<proteinExistence type="predicted"/>
<protein>
    <submittedName>
        <fullName evidence="1">Uncharacterized protein</fullName>
    </submittedName>
</protein>
<accession>A0A7M1RSE9</accession>
<reference evidence="1 2" key="1">
    <citation type="submission" date="2020-07" db="EMBL/GenBank/DDBJ databases">
        <title>Taxonomic proposal: Crassvirales, a new order of highly abundant and diverse bacterial viruses.</title>
        <authorList>
            <person name="Shkoporov A.N."/>
            <person name="Stockdale S.R."/>
            <person name="Guerin E."/>
            <person name="Ross R.P."/>
            <person name="Hill C."/>
        </authorList>
    </citation>
    <scope>NUCLEOTIDE SEQUENCE [LARGE SCALE GENOMIC DNA]</scope>
</reference>
<evidence type="ECO:0000313" key="1">
    <source>
        <dbReference type="EMBL" id="QOR57313.1"/>
    </source>
</evidence>
<dbReference type="Proteomes" id="UP000593599">
    <property type="component" value="Segment"/>
</dbReference>
<organism evidence="1 2">
    <name type="scientific">uncultured phage cr7_1</name>
    <dbReference type="NCBI Taxonomy" id="2772086"/>
    <lineage>
        <taxon>Viruses</taxon>
        <taxon>Duplodnaviria</taxon>
        <taxon>Heunggongvirae</taxon>
        <taxon>Uroviricota</taxon>
        <taxon>Caudoviricetes</taxon>
        <taxon>Crassvirales</taxon>
        <taxon>Suoliviridae</taxon>
        <taxon>Oafivirinae</taxon>
        <taxon>Burzaovirus</taxon>
        <taxon>Burzaovirus coli</taxon>
    </lineage>
</organism>
<dbReference type="RefSeq" id="YP_010112765.1">
    <property type="nucleotide sequence ID" value="NC_055895.1"/>
</dbReference>
<dbReference type="EMBL" id="MT774402">
    <property type="protein sequence ID" value="QOR57313.1"/>
    <property type="molecule type" value="Genomic_DNA"/>
</dbReference>
<keyword evidence="2" id="KW-1185">Reference proteome</keyword>
<dbReference type="GeneID" id="65131250"/>
<dbReference type="KEGG" id="vg:65131250"/>
<name>A0A7M1RSE9_9CAUD</name>
<sequence length="151" mass="17445">MTTYDIKFTDNNIKNTNNGNIYSQILDDIILSTVKKNNSYLFNTKKEDDDLIDAMFDELDHTYIYKPLKGDTLFAKACDILANYGKKKSIMKGIKFGKIYRLENGLPVIFYNDEIQIGTDIYSYSDFSDYNFISSLSPEIKKTIININIKL</sequence>
<evidence type="ECO:0000313" key="2">
    <source>
        <dbReference type="Proteomes" id="UP000593599"/>
    </source>
</evidence>